<reference evidence="1" key="1">
    <citation type="submission" date="2019-07" db="EMBL/GenBank/DDBJ databases">
        <title>Toxilogical consequences of a new and cryptic species of cyanobacteria (Komarekiella delphini-convector) recovered from the epidermis of a bottlenose dolphin and 1500 ft. in the air.</title>
        <authorList>
            <person name="Brown A.O."/>
            <person name="Dvorak P."/>
            <person name="Villanueva C.D."/>
            <person name="Foss A.J."/>
            <person name="Garvey A.D."/>
            <person name="Gibson Q.A."/>
            <person name="Johansen J.R."/>
            <person name="Casamatta D.A."/>
        </authorList>
    </citation>
    <scope>NUCLEOTIDE SEQUENCE</scope>
    <source>
        <strain evidence="1">SJRDD-AB1</strain>
    </source>
</reference>
<dbReference type="EMBL" id="VJXY01000053">
    <property type="protein sequence ID" value="MBD6620018.1"/>
    <property type="molecule type" value="Genomic_DNA"/>
</dbReference>
<accession>A0AA40T324</accession>
<gene>
    <name evidence="1" type="ORF">FNW02_30530</name>
</gene>
<proteinExistence type="predicted"/>
<comment type="caution">
    <text evidence="1">The sequence shown here is derived from an EMBL/GenBank/DDBJ whole genome shotgun (WGS) entry which is preliminary data.</text>
</comment>
<protein>
    <submittedName>
        <fullName evidence="1">Uncharacterized protein</fullName>
    </submittedName>
</protein>
<keyword evidence="2" id="KW-1185">Reference proteome</keyword>
<sequence>MQVIVEVIEKVARQTPVEVPDGLERDAIKQYLVDKYNAGELDDDFEICGVEFESISARIIQYQGENV</sequence>
<name>A0AA40T324_9NOST</name>
<evidence type="ECO:0000313" key="2">
    <source>
        <dbReference type="Proteomes" id="UP001165986"/>
    </source>
</evidence>
<evidence type="ECO:0000313" key="1">
    <source>
        <dbReference type="EMBL" id="MBD6620018.1"/>
    </source>
</evidence>
<dbReference type="Proteomes" id="UP001165986">
    <property type="component" value="Unassembled WGS sequence"/>
</dbReference>
<organism evidence="1 2">
    <name type="scientific">Komarekiella delphini-convector SJRDD-AB1</name>
    <dbReference type="NCBI Taxonomy" id="2593771"/>
    <lineage>
        <taxon>Bacteria</taxon>
        <taxon>Bacillati</taxon>
        <taxon>Cyanobacteriota</taxon>
        <taxon>Cyanophyceae</taxon>
        <taxon>Nostocales</taxon>
        <taxon>Nostocaceae</taxon>
        <taxon>Komarekiella</taxon>
        <taxon>Komarekiella delphini-convector</taxon>
    </lineage>
</organism>
<dbReference type="AlphaFoldDB" id="A0AA40T324"/>